<dbReference type="AlphaFoldDB" id="A0A4Q2KSM0"/>
<proteinExistence type="predicted"/>
<sequence>MAENSDFSGRLNHDTRGMIRFSLSLFSSIMRKTTKHAKTRMTKLPSAKGWAACLVGLFAVAHPPSPVMAQSESVTAANGFVWSAQKATIDFATPDGKRQFGALLQDAHEKTILYLDWTLLNAAQTRWGQTVGSDGEETATDDTTCGHIERRASGPDGVVISGRPDPENNHLLFKMALDLARGAPFARVRCEYANGRIALRLRGFFYVTNIGTATANNLEFSPVSIPADRVPAAFLQYLR</sequence>
<accession>A0A4Q2KSM0</accession>
<dbReference type="OrthoDB" id="9848453at2"/>
<reference evidence="1 2" key="1">
    <citation type="submission" date="2019-01" db="EMBL/GenBank/DDBJ databases">
        <title>Altererythrobacter rhizovicinus sp. nov., isolated from the rhizosphere soil of Haloxylon ammodendron.</title>
        <authorList>
            <person name="Li H.-P."/>
            <person name="Gou J.-Y."/>
            <person name="Yao D."/>
            <person name="Han Q.-Q."/>
            <person name="Shao K.-Z."/>
            <person name="Zhao Q."/>
            <person name="Zhang J.-L."/>
        </authorList>
    </citation>
    <scope>NUCLEOTIDE SEQUENCE [LARGE SCALE GENOMIC DNA]</scope>
    <source>
        <strain evidence="1 2">AY-3R</strain>
    </source>
</reference>
<dbReference type="Proteomes" id="UP000293623">
    <property type="component" value="Unassembled WGS sequence"/>
</dbReference>
<gene>
    <name evidence="1" type="ORF">ETX26_06505</name>
</gene>
<organism evidence="1 2">
    <name type="scientific">Pelagerythrobacter rhizovicinus</name>
    <dbReference type="NCBI Taxonomy" id="2268576"/>
    <lineage>
        <taxon>Bacteria</taxon>
        <taxon>Pseudomonadati</taxon>
        <taxon>Pseudomonadota</taxon>
        <taxon>Alphaproteobacteria</taxon>
        <taxon>Sphingomonadales</taxon>
        <taxon>Erythrobacteraceae</taxon>
        <taxon>Pelagerythrobacter</taxon>
    </lineage>
</organism>
<name>A0A4Q2KSM0_9SPHN</name>
<dbReference type="RefSeq" id="WP_129523815.1">
    <property type="nucleotide sequence ID" value="NZ_SDPV01000001.1"/>
</dbReference>
<evidence type="ECO:0000313" key="1">
    <source>
        <dbReference type="EMBL" id="RXZ66341.1"/>
    </source>
</evidence>
<protein>
    <submittedName>
        <fullName evidence="1">Uncharacterized protein</fullName>
    </submittedName>
</protein>
<keyword evidence="2" id="KW-1185">Reference proteome</keyword>
<comment type="caution">
    <text evidence="1">The sequence shown here is derived from an EMBL/GenBank/DDBJ whole genome shotgun (WGS) entry which is preliminary data.</text>
</comment>
<dbReference type="EMBL" id="SDPV01000001">
    <property type="protein sequence ID" value="RXZ66341.1"/>
    <property type="molecule type" value="Genomic_DNA"/>
</dbReference>
<evidence type="ECO:0000313" key="2">
    <source>
        <dbReference type="Proteomes" id="UP000293623"/>
    </source>
</evidence>